<reference evidence="3" key="1">
    <citation type="journal article" date="2019" name="Int. J. Syst. Evol. Microbiol.">
        <title>The Global Catalogue of Microorganisms (GCM) 10K type strain sequencing project: providing services to taxonomists for standard genome sequencing and annotation.</title>
        <authorList>
            <consortium name="The Broad Institute Genomics Platform"/>
            <consortium name="The Broad Institute Genome Sequencing Center for Infectious Disease"/>
            <person name="Wu L."/>
            <person name="Ma J."/>
        </authorList>
    </citation>
    <scope>NUCLEOTIDE SEQUENCE [LARGE SCALE GENOMIC DNA]</scope>
    <source>
        <strain evidence="3">CGMCC 1.12237</strain>
    </source>
</reference>
<organism evidence="2 3">
    <name type="scientific">Lederbergia graminis</name>
    <dbReference type="NCBI Taxonomy" id="735518"/>
    <lineage>
        <taxon>Bacteria</taxon>
        <taxon>Bacillati</taxon>
        <taxon>Bacillota</taxon>
        <taxon>Bacilli</taxon>
        <taxon>Bacillales</taxon>
        <taxon>Bacillaceae</taxon>
        <taxon>Lederbergia</taxon>
    </lineage>
</organism>
<dbReference type="PROSITE" id="PS51257">
    <property type="entry name" value="PROKAR_LIPOPROTEIN"/>
    <property type="match status" value="1"/>
</dbReference>
<dbReference type="RefSeq" id="WP_144928513.1">
    <property type="nucleotide sequence ID" value="NZ_JBHSMC010000046.1"/>
</dbReference>
<feature type="chain" id="PRO_5047146678" evidence="1">
    <location>
        <begin position="23"/>
        <end position="844"/>
    </location>
</feature>
<sequence>MQIKKWTLVMVMLIMIAGCSSASTSTSSIGYEDYDLAVGEPISSRFQDQSLPGMKGIAESSSIRLFIEEETGVVAIVDKNSGKTYYTNPPERDLDALAMGVNKDILNSQIRLNFYNQFGQLNNMNSYSDSVAYEQISYEPIDQGIRINYKFGTNQRSAEDLPMLLSYERFEELSNQMDNAGKRALTIGYKENKEKEVYERNDSALSGMQLQRALEAFDAIGYSEEDLAKDAAEHGITQEQAGSRTFLVSIEYKVDNDSLVVRIPIDSIKFPADYPIHRISALSFLGAAGTEEEGSIFVPDGSGALIHFNNGKVKYPAYEQSVFGADQALGVTESASHELGARLPVFGMVYEDSAMLGVIEEGAEVASINADISGRLNSYNYVYPSFIVINKDDVTLDANGKQRSLPKFQQEMMTSDFVVRYKFLSTDQASYQGLAQAYQNYLIEHNGLPERETVAKENSPFYLDLIGALTRQKHFLGIPYKSLESLTTFEDAMKIIDKLQAEDIDNIQLKYSGWFNGGLDQKVPEKVKVDKVIGGSKGLEEFIEYLEEKDIPFYPEVSFAEARSKKGFNEKKEAVRNLKRIPASVYPVDLAINRRDREKDPSYLVKPTLIKDYVSSYIDEVKDYSLNGIALSDLASKLHSDFYIKDNIDRMESKQISVESMKLLKEAGFELMSDKANSYAFPYTSLITNTPMSSSGFKIQDESIPFYQMVVRGFVDYTGEPYNLTAFKDAREYVLKSLEYGAGVHFEWIYKPNHLLKETNHDHLFAVNYELWFDQSVELYHEINEFLKQVQGERLVNHEKLADNVYKSTYENGLHVIVNYNSTSVTVDGVVVKPEGYVIGGEQR</sequence>
<gene>
    <name evidence="2" type="ORF">ACFPM4_20160</name>
</gene>
<name>A0ABW0LMY6_9BACI</name>
<dbReference type="Proteomes" id="UP001596147">
    <property type="component" value="Unassembled WGS sequence"/>
</dbReference>
<keyword evidence="1" id="KW-0732">Signal</keyword>
<keyword evidence="3" id="KW-1185">Reference proteome</keyword>
<dbReference type="EMBL" id="JBHSMC010000046">
    <property type="protein sequence ID" value="MFC5467044.1"/>
    <property type="molecule type" value="Genomic_DNA"/>
</dbReference>
<comment type="caution">
    <text evidence="2">The sequence shown here is derived from an EMBL/GenBank/DDBJ whole genome shotgun (WGS) entry which is preliminary data.</text>
</comment>
<accession>A0ABW0LMY6</accession>
<dbReference type="InterPro" id="IPR043751">
    <property type="entry name" value="DUF5696"/>
</dbReference>
<dbReference type="Pfam" id="PF18952">
    <property type="entry name" value="DUF5696"/>
    <property type="match status" value="1"/>
</dbReference>
<feature type="signal peptide" evidence="1">
    <location>
        <begin position="1"/>
        <end position="22"/>
    </location>
</feature>
<protein>
    <submittedName>
        <fullName evidence="2">DUF5696 domain-containing protein</fullName>
    </submittedName>
</protein>
<evidence type="ECO:0000256" key="1">
    <source>
        <dbReference type="SAM" id="SignalP"/>
    </source>
</evidence>
<evidence type="ECO:0000313" key="2">
    <source>
        <dbReference type="EMBL" id="MFC5467044.1"/>
    </source>
</evidence>
<evidence type="ECO:0000313" key="3">
    <source>
        <dbReference type="Proteomes" id="UP001596147"/>
    </source>
</evidence>
<proteinExistence type="predicted"/>